<organism evidence="1 2">
    <name type="scientific">Carnegiea gigantea</name>
    <dbReference type="NCBI Taxonomy" id="171969"/>
    <lineage>
        <taxon>Eukaryota</taxon>
        <taxon>Viridiplantae</taxon>
        <taxon>Streptophyta</taxon>
        <taxon>Embryophyta</taxon>
        <taxon>Tracheophyta</taxon>
        <taxon>Spermatophyta</taxon>
        <taxon>Magnoliopsida</taxon>
        <taxon>eudicotyledons</taxon>
        <taxon>Gunneridae</taxon>
        <taxon>Pentapetalae</taxon>
        <taxon>Caryophyllales</taxon>
        <taxon>Cactineae</taxon>
        <taxon>Cactaceae</taxon>
        <taxon>Cactoideae</taxon>
        <taxon>Echinocereeae</taxon>
        <taxon>Carnegiea</taxon>
    </lineage>
</organism>
<dbReference type="AlphaFoldDB" id="A0A9Q1GRW9"/>
<comment type="caution">
    <text evidence="1">The sequence shown here is derived from an EMBL/GenBank/DDBJ whole genome shotgun (WGS) entry which is preliminary data.</text>
</comment>
<proteinExistence type="predicted"/>
<evidence type="ECO:0000313" key="2">
    <source>
        <dbReference type="Proteomes" id="UP001153076"/>
    </source>
</evidence>
<name>A0A9Q1GRW9_9CARY</name>
<protein>
    <submittedName>
        <fullName evidence="1">Uncharacterized protein</fullName>
    </submittedName>
</protein>
<dbReference type="EMBL" id="JAKOGI010001733">
    <property type="protein sequence ID" value="KAJ8424231.1"/>
    <property type="molecule type" value="Genomic_DNA"/>
</dbReference>
<accession>A0A9Q1GRW9</accession>
<keyword evidence="2" id="KW-1185">Reference proteome</keyword>
<sequence>MRVTEHNVHMTLGLPKGPLELCYLDRVIFKLTSMPGQFPSLRGWTNNKIKSKVGQQFEIEFDRGYLEGSLDKTTVTDEEEDVNKEELCNKSVQGKAKVNDQTRVSNIKGALFRDGKMATNLIITNNPLLAEVTTELEELLPSARAPLKMVRKVAMESISDALIGDMPKKSKSRAPIDAIAKHFVCSRDTVRNFSQFTPPNFSLGISQGKKQALPKGVILVD</sequence>
<evidence type="ECO:0000313" key="1">
    <source>
        <dbReference type="EMBL" id="KAJ8424231.1"/>
    </source>
</evidence>
<reference evidence="1" key="1">
    <citation type="submission" date="2022-04" db="EMBL/GenBank/DDBJ databases">
        <title>Carnegiea gigantea Genome sequencing and assembly v2.</title>
        <authorList>
            <person name="Copetti D."/>
            <person name="Sanderson M.J."/>
            <person name="Burquez A."/>
            <person name="Wojciechowski M.F."/>
        </authorList>
    </citation>
    <scope>NUCLEOTIDE SEQUENCE</scope>
    <source>
        <strain evidence="1">SGP5-SGP5p</strain>
        <tissue evidence="1">Aerial part</tissue>
    </source>
</reference>
<gene>
    <name evidence="1" type="ORF">Cgig2_007457</name>
</gene>
<dbReference type="Proteomes" id="UP001153076">
    <property type="component" value="Unassembled WGS sequence"/>
</dbReference>